<proteinExistence type="predicted"/>
<reference evidence="1 2" key="1">
    <citation type="journal article" date="2008" name="Nature">
        <title>The genome of the model beetle and pest Tribolium castaneum.</title>
        <authorList>
            <consortium name="Tribolium Genome Sequencing Consortium"/>
            <person name="Richards S."/>
            <person name="Gibbs R.A."/>
            <person name="Weinstock G.M."/>
            <person name="Brown S.J."/>
            <person name="Denell R."/>
            <person name="Beeman R.W."/>
            <person name="Gibbs R."/>
            <person name="Beeman R.W."/>
            <person name="Brown S.J."/>
            <person name="Bucher G."/>
            <person name="Friedrich M."/>
            <person name="Grimmelikhuijzen C.J."/>
            <person name="Klingler M."/>
            <person name="Lorenzen M."/>
            <person name="Richards S."/>
            <person name="Roth S."/>
            <person name="Schroder R."/>
            <person name="Tautz D."/>
            <person name="Zdobnov E.M."/>
            <person name="Muzny D."/>
            <person name="Gibbs R.A."/>
            <person name="Weinstock G.M."/>
            <person name="Attaway T."/>
            <person name="Bell S."/>
            <person name="Buhay C.J."/>
            <person name="Chandrabose M.N."/>
            <person name="Chavez D."/>
            <person name="Clerk-Blankenburg K.P."/>
            <person name="Cree A."/>
            <person name="Dao M."/>
            <person name="Davis C."/>
            <person name="Chacko J."/>
            <person name="Dinh H."/>
            <person name="Dugan-Rocha S."/>
            <person name="Fowler G."/>
            <person name="Garner T.T."/>
            <person name="Garnes J."/>
            <person name="Gnirke A."/>
            <person name="Hawes A."/>
            <person name="Hernandez J."/>
            <person name="Hines S."/>
            <person name="Holder M."/>
            <person name="Hume J."/>
            <person name="Jhangiani S.N."/>
            <person name="Joshi V."/>
            <person name="Khan Z.M."/>
            <person name="Jackson L."/>
            <person name="Kovar C."/>
            <person name="Kowis A."/>
            <person name="Lee S."/>
            <person name="Lewis L.R."/>
            <person name="Margolis J."/>
            <person name="Morgan M."/>
            <person name="Nazareth L.V."/>
            <person name="Nguyen N."/>
            <person name="Okwuonu G."/>
            <person name="Parker D."/>
            <person name="Richards S."/>
            <person name="Ruiz S.J."/>
            <person name="Santibanez J."/>
            <person name="Savard J."/>
            <person name="Scherer S.E."/>
            <person name="Schneider B."/>
            <person name="Sodergren E."/>
            <person name="Tautz D."/>
            <person name="Vattahil S."/>
            <person name="Villasana D."/>
            <person name="White C.S."/>
            <person name="Wright R."/>
            <person name="Park Y."/>
            <person name="Beeman R.W."/>
            <person name="Lord J."/>
            <person name="Oppert B."/>
            <person name="Lorenzen M."/>
            <person name="Brown S."/>
            <person name="Wang L."/>
            <person name="Savard J."/>
            <person name="Tautz D."/>
            <person name="Richards S."/>
            <person name="Weinstock G."/>
            <person name="Gibbs R.A."/>
            <person name="Liu Y."/>
            <person name="Worley K."/>
            <person name="Weinstock G."/>
            <person name="Elsik C.G."/>
            <person name="Reese J.T."/>
            <person name="Elhaik E."/>
            <person name="Landan G."/>
            <person name="Graur D."/>
            <person name="Arensburger P."/>
            <person name="Atkinson P."/>
            <person name="Beeman R.W."/>
            <person name="Beidler J."/>
            <person name="Brown S.J."/>
            <person name="Demuth J.P."/>
            <person name="Drury D.W."/>
            <person name="Du Y.Z."/>
            <person name="Fujiwara H."/>
            <person name="Lorenzen M."/>
            <person name="Maselli V."/>
            <person name="Osanai M."/>
            <person name="Park Y."/>
            <person name="Robertson H.M."/>
            <person name="Tu Z."/>
            <person name="Wang J.J."/>
            <person name="Wang S."/>
            <person name="Richards S."/>
            <person name="Song H."/>
            <person name="Zhang L."/>
            <person name="Sodergren E."/>
            <person name="Werner D."/>
            <person name="Stanke M."/>
            <person name="Morgenstern B."/>
            <person name="Solovyev V."/>
            <person name="Kosarev P."/>
            <person name="Brown G."/>
            <person name="Chen H.C."/>
            <person name="Ermolaeva O."/>
            <person name="Hlavina W."/>
            <person name="Kapustin Y."/>
            <person name="Kiryutin B."/>
            <person name="Kitts P."/>
            <person name="Maglott D."/>
            <person name="Pruitt K."/>
            <person name="Sapojnikov V."/>
            <person name="Souvorov A."/>
            <person name="Mackey A.J."/>
            <person name="Waterhouse R.M."/>
            <person name="Wyder S."/>
            <person name="Zdobnov E.M."/>
            <person name="Zdobnov E.M."/>
            <person name="Wyder S."/>
            <person name="Kriventseva E.V."/>
            <person name="Kadowaki T."/>
            <person name="Bork P."/>
            <person name="Aranda M."/>
            <person name="Bao R."/>
            <person name="Beermann A."/>
            <person name="Berns N."/>
            <person name="Bolognesi R."/>
            <person name="Bonneton F."/>
            <person name="Bopp D."/>
            <person name="Brown S.J."/>
            <person name="Bucher G."/>
            <person name="Butts T."/>
            <person name="Chaumot A."/>
            <person name="Denell R.E."/>
            <person name="Ferrier D.E."/>
            <person name="Friedrich M."/>
            <person name="Gordon C.M."/>
            <person name="Jindra M."/>
            <person name="Klingler M."/>
            <person name="Lan Q."/>
            <person name="Lattorff H.M."/>
            <person name="Laudet V."/>
            <person name="von Levetsow C."/>
            <person name="Liu Z."/>
            <person name="Lutz R."/>
            <person name="Lynch J.A."/>
            <person name="da Fonseca R.N."/>
            <person name="Posnien N."/>
            <person name="Reuter R."/>
            <person name="Roth S."/>
            <person name="Savard J."/>
            <person name="Schinko J.B."/>
            <person name="Schmitt C."/>
            <person name="Schoppmeier M."/>
            <person name="Schroder R."/>
            <person name="Shippy T.D."/>
            <person name="Simonnet F."/>
            <person name="Marques-Souza H."/>
            <person name="Tautz D."/>
            <person name="Tomoyasu Y."/>
            <person name="Trauner J."/>
            <person name="Van der Zee M."/>
            <person name="Vervoort M."/>
            <person name="Wittkopp N."/>
            <person name="Wimmer E.A."/>
            <person name="Yang X."/>
            <person name="Jones A.K."/>
            <person name="Sattelle D.B."/>
            <person name="Ebert P.R."/>
            <person name="Nelson D."/>
            <person name="Scott J.G."/>
            <person name="Beeman R.W."/>
            <person name="Muthukrishnan S."/>
            <person name="Kramer K.J."/>
            <person name="Arakane Y."/>
            <person name="Beeman R.W."/>
            <person name="Zhu Q."/>
            <person name="Hogenkamp D."/>
            <person name="Dixit R."/>
            <person name="Oppert B."/>
            <person name="Jiang H."/>
            <person name="Zou Z."/>
            <person name="Marshall J."/>
            <person name="Elpidina E."/>
            <person name="Vinokurov K."/>
            <person name="Oppert C."/>
            <person name="Zou Z."/>
            <person name="Evans J."/>
            <person name="Lu Z."/>
            <person name="Zhao P."/>
            <person name="Sumathipala N."/>
            <person name="Altincicek B."/>
            <person name="Vilcinskas A."/>
            <person name="Williams M."/>
            <person name="Hultmark D."/>
            <person name="Hetru C."/>
            <person name="Jiang H."/>
            <person name="Grimmelikhuijzen C.J."/>
            <person name="Hauser F."/>
            <person name="Cazzamali G."/>
            <person name="Williamson M."/>
            <person name="Park Y."/>
            <person name="Li B."/>
            <person name="Tanaka Y."/>
            <person name="Predel R."/>
            <person name="Neupert S."/>
            <person name="Schachtner J."/>
            <person name="Verleyen P."/>
            <person name="Raible F."/>
            <person name="Bork P."/>
            <person name="Friedrich M."/>
            <person name="Walden K.K."/>
            <person name="Robertson H.M."/>
            <person name="Angeli S."/>
            <person name="Foret S."/>
            <person name="Bucher G."/>
            <person name="Schuetz S."/>
            <person name="Maleszka R."/>
            <person name="Wimmer E.A."/>
            <person name="Beeman R.W."/>
            <person name="Lorenzen M."/>
            <person name="Tomoyasu Y."/>
            <person name="Miller S.C."/>
            <person name="Grossmann D."/>
            <person name="Bucher G."/>
        </authorList>
    </citation>
    <scope>NUCLEOTIDE SEQUENCE [LARGE SCALE GENOMIC DNA]</scope>
    <source>
        <strain evidence="1 2">Georgia GA2</strain>
    </source>
</reference>
<organism evidence="1 2">
    <name type="scientific">Tribolium castaneum</name>
    <name type="common">Red flour beetle</name>
    <dbReference type="NCBI Taxonomy" id="7070"/>
    <lineage>
        <taxon>Eukaryota</taxon>
        <taxon>Metazoa</taxon>
        <taxon>Ecdysozoa</taxon>
        <taxon>Arthropoda</taxon>
        <taxon>Hexapoda</taxon>
        <taxon>Insecta</taxon>
        <taxon>Pterygota</taxon>
        <taxon>Neoptera</taxon>
        <taxon>Endopterygota</taxon>
        <taxon>Coleoptera</taxon>
        <taxon>Polyphaga</taxon>
        <taxon>Cucujiformia</taxon>
        <taxon>Tenebrionidae</taxon>
        <taxon>Tenebrionidae incertae sedis</taxon>
        <taxon>Tribolium</taxon>
    </lineage>
</organism>
<dbReference type="Proteomes" id="UP000007266">
    <property type="component" value="Linkage group 2"/>
</dbReference>
<dbReference type="AlphaFoldDB" id="D6WAA4"/>
<sequence>MNFPILRESVYEYFIYERNRAQLKGALECCKADLRRSEFFDAIKFRTHRGELNSVKIPVKTPGNNHKRHNSRPLLQLEVATTVADGKTNKQNAGKK</sequence>
<keyword evidence="2" id="KW-1185">Reference proteome</keyword>
<reference evidence="1 2" key="2">
    <citation type="journal article" date="2010" name="Nucleic Acids Res.">
        <title>BeetleBase in 2010: revisions to provide comprehensive genomic information for Tribolium castaneum.</title>
        <authorList>
            <person name="Kim H.S."/>
            <person name="Murphy T."/>
            <person name="Xia J."/>
            <person name="Caragea D."/>
            <person name="Park Y."/>
            <person name="Beeman R.W."/>
            <person name="Lorenzen M.D."/>
            <person name="Butcher S."/>
            <person name="Manak J.R."/>
            <person name="Brown S.J."/>
        </authorList>
    </citation>
    <scope>GENOME REANNOTATION</scope>
    <source>
        <strain evidence="1 2">Georgia GA2</strain>
    </source>
</reference>
<evidence type="ECO:0000313" key="1">
    <source>
        <dbReference type="EMBL" id="EEZ98607.1"/>
    </source>
</evidence>
<dbReference type="HOGENOM" id="CLU_2362434_0_0_1"/>
<evidence type="ECO:0000313" key="2">
    <source>
        <dbReference type="Proteomes" id="UP000007266"/>
    </source>
</evidence>
<protein>
    <submittedName>
        <fullName evidence="1">Uncharacterized protein</fullName>
    </submittedName>
</protein>
<gene>
    <name evidence="1" type="primary">GLEAN_01127</name>
    <name evidence="1" type="ORF">TcasGA2_TC001127</name>
</gene>
<name>D6WAA4_TRICA</name>
<accession>D6WAA4</accession>
<dbReference type="EMBL" id="KQ971312">
    <property type="protein sequence ID" value="EEZ98607.1"/>
    <property type="molecule type" value="Genomic_DNA"/>
</dbReference>